<feature type="transmembrane region" description="Helical" evidence="8">
    <location>
        <begin position="59"/>
        <end position="81"/>
    </location>
</feature>
<organism evidence="9 10">
    <name type="scientific">Meridianimarinicoccus roseus</name>
    <dbReference type="NCBI Taxonomy" id="2072018"/>
    <lineage>
        <taxon>Bacteria</taxon>
        <taxon>Pseudomonadati</taxon>
        <taxon>Pseudomonadota</taxon>
        <taxon>Alphaproteobacteria</taxon>
        <taxon>Rhodobacterales</taxon>
        <taxon>Paracoccaceae</taxon>
        <taxon>Meridianimarinicoccus</taxon>
    </lineage>
</organism>
<dbReference type="OrthoDB" id="9799225at2"/>
<keyword evidence="5 8" id="KW-0812">Transmembrane</keyword>
<keyword evidence="6 8" id="KW-1133">Transmembrane helix</keyword>
<proteinExistence type="inferred from homology"/>
<gene>
    <name evidence="9" type="ORF">DKT77_15595</name>
</gene>
<dbReference type="Proteomes" id="UP000245680">
    <property type="component" value="Unassembled WGS sequence"/>
</dbReference>
<evidence type="ECO:0000313" key="9">
    <source>
        <dbReference type="EMBL" id="PWR01562.1"/>
    </source>
</evidence>
<feature type="transmembrane region" description="Helical" evidence="8">
    <location>
        <begin position="201"/>
        <end position="219"/>
    </location>
</feature>
<keyword evidence="7 8" id="KW-0472">Membrane</keyword>
<dbReference type="AlphaFoldDB" id="A0A2V2L8D4"/>
<dbReference type="GO" id="GO:0005886">
    <property type="term" value="C:plasma membrane"/>
    <property type="evidence" value="ECO:0007669"/>
    <property type="project" value="UniProtKB-SubCell"/>
</dbReference>
<feature type="transmembrane region" description="Helical" evidence="8">
    <location>
        <begin position="225"/>
        <end position="254"/>
    </location>
</feature>
<keyword evidence="4" id="KW-1003">Cell membrane</keyword>
<feature type="transmembrane region" description="Helical" evidence="8">
    <location>
        <begin position="300"/>
        <end position="326"/>
    </location>
</feature>
<comment type="caution">
    <text evidence="9">The sequence shown here is derived from an EMBL/GenBank/DDBJ whole genome shotgun (WGS) entry which is preliminary data.</text>
</comment>
<dbReference type="GO" id="GO:0055085">
    <property type="term" value="P:transmembrane transport"/>
    <property type="evidence" value="ECO:0007669"/>
    <property type="project" value="TreeGrafter"/>
</dbReference>
<keyword evidence="3" id="KW-0813">Transport</keyword>
<evidence type="ECO:0000256" key="6">
    <source>
        <dbReference type="ARBA" id="ARBA00022989"/>
    </source>
</evidence>
<comment type="similarity">
    <text evidence="2">Belongs to the autoinducer-2 exporter (AI-2E) (TC 2.A.86) family.</text>
</comment>
<keyword evidence="10" id="KW-1185">Reference proteome</keyword>
<name>A0A2V2L8D4_9RHOB</name>
<dbReference type="InterPro" id="IPR002549">
    <property type="entry name" value="AI-2E-like"/>
</dbReference>
<dbReference type="RefSeq" id="WP_109812603.1">
    <property type="nucleotide sequence ID" value="NZ_QGKU01000048.1"/>
</dbReference>
<dbReference type="Pfam" id="PF01594">
    <property type="entry name" value="AI-2E_transport"/>
    <property type="match status" value="1"/>
</dbReference>
<feature type="transmembrane region" description="Helical" evidence="8">
    <location>
        <begin position="26"/>
        <end position="47"/>
    </location>
</feature>
<feature type="transmembrane region" description="Helical" evidence="8">
    <location>
        <begin position="137"/>
        <end position="160"/>
    </location>
</feature>
<evidence type="ECO:0000256" key="5">
    <source>
        <dbReference type="ARBA" id="ARBA00022692"/>
    </source>
</evidence>
<feature type="transmembrane region" description="Helical" evidence="8">
    <location>
        <begin position="261"/>
        <end position="280"/>
    </location>
</feature>
<dbReference type="PANTHER" id="PTHR21716">
    <property type="entry name" value="TRANSMEMBRANE PROTEIN"/>
    <property type="match status" value="1"/>
</dbReference>
<evidence type="ECO:0000256" key="1">
    <source>
        <dbReference type="ARBA" id="ARBA00004651"/>
    </source>
</evidence>
<comment type="subcellular location">
    <subcellularLocation>
        <location evidence="1">Cell membrane</location>
        <topology evidence="1">Multi-pass membrane protein</topology>
    </subcellularLocation>
</comment>
<evidence type="ECO:0000256" key="3">
    <source>
        <dbReference type="ARBA" id="ARBA00022448"/>
    </source>
</evidence>
<dbReference type="PANTHER" id="PTHR21716:SF53">
    <property type="entry name" value="PERMEASE PERM-RELATED"/>
    <property type="match status" value="1"/>
</dbReference>
<reference evidence="9 10" key="1">
    <citation type="submission" date="2018-05" db="EMBL/GenBank/DDBJ databases">
        <title>Rhodobacteraceae gen. nov., sp. nov. isolated from sea water.</title>
        <authorList>
            <person name="Ren Y."/>
        </authorList>
    </citation>
    <scope>NUCLEOTIDE SEQUENCE [LARGE SCALE GENOMIC DNA]</scope>
    <source>
        <strain evidence="9 10">TG-679</strain>
    </source>
</reference>
<evidence type="ECO:0000256" key="2">
    <source>
        <dbReference type="ARBA" id="ARBA00009773"/>
    </source>
</evidence>
<dbReference type="EMBL" id="QGKU01000048">
    <property type="protein sequence ID" value="PWR01562.1"/>
    <property type="molecule type" value="Genomic_DNA"/>
</dbReference>
<evidence type="ECO:0000256" key="7">
    <source>
        <dbReference type="ARBA" id="ARBA00023136"/>
    </source>
</evidence>
<evidence type="ECO:0000256" key="8">
    <source>
        <dbReference type="SAM" id="Phobius"/>
    </source>
</evidence>
<sequence length="346" mass="37354">MSLRDAFHVTALTVLVGWVLVIGKTVILPVVVAVMLTYVLVGASLGLRRVPGLSWVPDWLAYVLALTIFGLAVAGMSLVAVTNLRNIAQTELAFEDRLLEWMARLADLLGMQGVQTTDAVRDFLISTLDVPGLSLGVLSSAAGVGGYTVLIATYIVFMVAERAPMSRKIDLVLPDMSERGAAIGIFRRINEQIVTYLSTKTLINVIVGALSWVVMWLLGIENAMFWAFLIALFNYIPYVGSLLGVGVVLVYTLLATANIQLTLLALVALTAAQVYVGNWLEPRVMSRSLNLSPLTVLLALVLWSSLWGLPGAIIAVPMTSILLIALAQFRATRVVAVLASRNGDLY</sequence>
<protein>
    <submittedName>
        <fullName evidence="9">AI-2E family transporter</fullName>
    </submittedName>
</protein>
<evidence type="ECO:0000256" key="4">
    <source>
        <dbReference type="ARBA" id="ARBA00022475"/>
    </source>
</evidence>
<accession>A0A2V2L8D4</accession>
<evidence type="ECO:0000313" key="10">
    <source>
        <dbReference type="Proteomes" id="UP000245680"/>
    </source>
</evidence>